<dbReference type="InterPro" id="IPR038770">
    <property type="entry name" value="Na+/solute_symporter_sf"/>
</dbReference>
<dbReference type="RefSeq" id="WP_232055654.1">
    <property type="nucleotide sequence ID" value="NZ_LS992241.1"/>
</dbReference>
<keyword evidence="4 5" id="KW-0472">Membrane</keyword>
<dbReference type="Gene3D" id="1.20.1530.20">
    <property type="match status" value="1"/>
</dbReference>
<dbReference type="EMBL" id="LS992241">
    <property type="protein sequence ID" value="SYX85347.1"/>
    <property type="molecule type" value="Genomic_DNA"/>
</dbReference>
<dbReference type="InterPro" id="IPR004710">
    <property type="entry name" value="Bilac:Na_transpt"/>
</dbReference>
<keyword evidence="3 5" id="KW-1133">Transmembrane helix</keyword>
<name>A0A383RE23_PAEAL</name>
<evidence type="ECO:0000256" key="4">
    <source>
        <dbReference type="ARBA" id="ARBA00023136"/>
    </source>
</evidence>
<comment type="subcellular location">
    <subcellularLocation>
        <location evidence="1">Membrane</location>
        <topology evidence="1">Multi-pass membrane protein</topology>
    </subcellularLocation>
</comment>
<protein>
    <recommendedName>
        <fullName evidence="8">Bile acid:sodium symporter</fullName>
    </recommendedName>
</protein>
<sequence length="331" mass="35392">MNRKIKFDRNVGLIVNDWFERYMYLLIPSCLVLGVLCSEPLLPFVPYVPWMFGLVTFVMGLGCGRRDVMGAFRQPVLFAAVFILTHIISPIAAYGIGTLLFGAGSSYTAGLVLFTIIPLGISSVLWVEMARESVPLMLALVVMDSLLSPIVVPASLSAMFGATIAFDVWAMLLDLLWIIVVPTAAGICIYEWSGGKAKASAAPVLLPASKAAFVGVVLLNAAAIGPYVRAWGSEAIGLFFVVLLLVAVCYALGWGLSFMFKRSGTAMQGTLGFASGMRNISLGLVLAMRYFGPETAVAVVLAILIQQPAATVYHGILQKINKLSAGQTEKG</sequence>
<feature type="transmembrane region" description="Helical" evidence="5">
    <location>
        <begin position="235"/>
        <end position="259"/>
    </location>
</feature>
<dbReference type="PANTHER" id="PTHR10361">
    <property type="entry name" value="SODIUM-BILE ACID COTRANSPORTER"/>
    <property type="match status" value="1"/>
</dbReference>
<evidence type="ECO:0000256" key="2">
    <source>
        <dbReference type="ARBA" id="ARBA00022692"/>
    </source>
</evidence>
<evidence type="ECO:0008006" key="8">
    <source>
        <dbReference type="Google" id="ProtNLM"/>
    </source>
</evidence>
<dbReference type="Pfam" id="PF01758">
    <property type="entry name" value="SBF"/>
    <property type="match status" value="1"/>
</dbReference>
<dbReference type="AlphaFoldDB" id="A0A383RE23"/>
<feature type="transmembrane region" description="Helical" evidence="5">
    <location>
        <begin position="21"/>
        <end position="41"/>
    </location>
</feature>
<evidence type="ECO:0000256" key="3">
    <source>
        <dbReference type="ARBA" id="ARBA00022989"/>
    </source>
</evidence>
<keyword evidence="2 5" id="KW-0812">Transmembrane</keyword>
<feature type="transmembrane region" description="Helical" evidence="5">
    <location>
        <begin position="107"/>
        <end position="127"/>
    </location>
</feature>
<organism evidence="6 7">
    <name type="scientific">Paenibacillus alvei</name>
    <name type="common">Bacillus alvei</name>
    <dbReference type="NCBI Taxonomy" id="44250"/>
    <lineage>
        <taxon>Bacteria</taxon>
        <taxon>Bacillati</taxon>
        <taxon>Bacillota</taxon>
        <taxon>Bacilli</taxon>
        <taxon>Bacillales</taxon>
        <taxon>Paenibacillaceae</taxon>
        <taxon>Paenibacillus</taxon>
    </lineage>
</organism>
<evidence type="ECO:0000313" key="6">
    <source>
        <dbReference type="EMBL" id="SYX85347.1"/>
    </source>
</evidence>
<gene>
    <name evidence="6" type="ORF">PBLR_13769</name>
</gene>
<dbReference type="InterPro" id="IPR002657">
    <property type="entry name" value="BilAc:Na_symport/Acr3"/>
</dbReference>
<feature type="transmembrane region" description="Helical" evidence="5">
    <location>
        <begin position="168"/>
        <end position="190"/>
    </location>
</feature>
<dbReference type="GO" id="GO:0016020">
    <property type="term" value="C:membrane"/>
    <property type="evidence" value="ECO:0007669"/>
    <property type="project" value="UniProtKB-SubCell"/>
</dbReference>
<dbReference type="PANTHER" id="PTHR10361:SF28">
    <property type="entry name" value="P3 PROTEIN-RELATED"/>
    <property type="match status" value="1"/>
</dbReference>
<feature type="transmembrane region" description="Helical" evidence="5">
    <location>
        <begin position="134"/>
        <end position="156"/>
    </location>
</feature>
<evidence type="ECO:0000313" key="7">
    <source>
        <dbReference type="Proteomes" id="UP000304148"/>
    </source>
</evidence>
<reference evidence="7" key="1">
    <citation type="submission" date="2018-08" db="EMBL/GenBank/DDBJ databases">
        <authorList>
            <person name="Chevrot R."/>
        </authorList>
    </citation>
    <scope>NUCLEOTIDE SEQUENCE [LARGE SCALE GENOMIC DNA]</scope>
</reference>
<dbReference type="Proteomes" id="UP000304148">
    <property type="component" value="Chromosome"/>
</dbReference>
<feature type="transmembrane region" description="Helical" evidence="5">
    <location>
        <begin position="47"/>
        <end position="64"/>
    </location>
</feature>
<evidence type="ECO:0000256" key="5">
    <source>
        <dbReference type="SAM" id="Phobius"/>
    </source>
</evidence>
<feature type="transmembrane region" description="Helical" evidence="5">
    <location>
        <begin position="76"/>
        <end position="101"/>
    </location>
</feature>
<feature type="transmembrane region" description="Helical" evidence="5">
    <location>
        <begin position="211"/>
        <end position="229"/>
    </location>
</feature>
<evidence type="ECO:0000256" key="1">
    <source>
        <dbReference type="ARBA" id="ARBA00004141"/>
    </source>
</evidence>
<feature type="transmembrane region" description="Helical" evidence="5">
    <location>
        <begin position="271"/>
        <end position="291"/>
    </location>
</feature>
<proteinExistence type="predicted"/>
<accession>A0A383RE23</accession>
<feature type="transmembrane region" description="Helical" evidence="5">
    <location>
        <begin position="297"/>
        <end position="317"/>
    </location>
</feature>